<keyword evidence="1 4" id="KW-0347">Helicase</keyword>
<feature type="domain" description="DNA helicase Pif1-like DEAD-box helicase" evidence="3">
    <location>
        <begin position="64"/>
        <end position="180"/>
    </location>
</feature>
<dbReference type="InterPro" id="IPR010285">
    <property type="entry name" value="DNA_helicase_pif1-like_DEAD"/>
</dbReference>
<dbReference type="GO" id="GO:0016787">
    <property type="term" value="F:hydrolase activity"/>
    <property type="evidence" value="ECO:0007669"/>
    <property type="project" value="UniProtKB-KW"/>
</dbReference>
<evidence type="ECO:0000313" key="4">
    <source>
        <dbReference type="EMBL" id="KAH8102093.1"/>
    </source>
</evidence>
<dbReference type="AlphaFoldDB" id="A0A8K0UQX2"/>
<dbReference type="EC" id="5.6.2.3" evidence="1"/>
<dbReference type="GO" id="GO:0000723">
    <property type="term" value="P:telomere maintenance"/>
    <property type="evidence" value="ECO:0007669"/>
    <property type="project" value="InterPro"/>
</dbReference>
<dbReference type="EMBL" id="JAEVFJ010000010">
    <property type="protein sequence ID" value="KAH8102093.1"/>
    <property type="molecule type" value="Genomic_DNA"/>
</dbReference>
<feature type="compositionally biased region" description="Low complexity" evidence="2">
    <location>
        <begin position="1"/>
        <end position="13"/>
    </location>
</feature>
<proteinExistence type="inferred from homology"/>
<comment type="similarity">
    <text evidence="1">Belongs to the helicase family.</text>
</comment>
<reference evidence="4" key="1">
    <citation type="journal article" date="2021" name="New Phytol.">
        <title>Evolutionary innovations through gain and loss of genes in the ectomycorrhizal Boletales.</title>
        <authorList>
            <person name="Wu G."/>
            <person name="Miyauchi S."/>
            <person name="Morin E."/>
            <person name="Kuo A."/>
            <person name="Drula E."/>
            <person name="Varga T."/>
            <person name="Kohler A."/>
            <person name="Feng B."/>
            <person name="Cao Y."/>
            <person name="Lipzen A."/>
            <person name="Daum C."/>
            <person name="Hundley H."/>
            <person name="Pangilinan J."/>
            <person name="Johnson J."/>
            <person name="Barry K."/>
            <person name="LaButti K."/>
            <person name="Ng V."/>
            <person name="Ahrendt S."/>
            <person name="Min B."/>
            <person name="Choi I.G."/>
            <person name="Park H."/>
            <person name="Plett J.M."/>
            <person name="Magnuson J."/>
            <person name="Spatafora J.W."/>
            <person name="Nagy L.G."/>
            <person name="Henrissat B."/>
            <person name="Grigoriev I.V."/>
            <person name="Yang Z.L."/>
            <person name="Xu J."/>
            <person name="Martin F.M."/>
        </authorList>
    </citation>
    <scope>NUCLEOTIDE SEQUENCE</scope>
    <source>
        <strain evidence="4">KKN 215</strain>
    </source>
</reference>
<comment type="catalytic activity">
    <reaction evidence="1">
        <text>ATP + H2O = ADP + phosphate + H(+)</text>
        <dbReference type="Rhea" id="RHEA:13065"/>
        <dbReference type="ChEBI" id="CHEBI:15377"/>
        <dbReference type="ChEBI" id="CHEBI:15378"/>
        <dbReference type="ChEBI" id="CHEBI:30616"/>
        <dbReference type="ChEBI" id="CHEBI:43474"/>
        <dbReference type="ChEBI" id="CHEBI:456216"/>
        <dbReference type="EC" id="5.6.2.3"/>
    </reaction>
</comment>
<feature type="compositionally biased region" description="Basic and acidic residues" evidence="2">
    <location>
        <begin position="19"/>
        <end position="28"/>
    </location>
</feature>
<name>A0A8K0UQX2_9AGAR</name>
<dbReference type="InterPro" id="IPR027417">
    <property type="entry name" value="P-loop_NTPase"/>
</dbReference>
<keyword evidence="1" id="KW-0067">ATP-binding</keyword>
<comment type="cofactor">
    <cofactor evidence="1">
        <name>Mg(2+)</name>
        <dbReference type="ChEBI" id="CHEBI:18420"/>
    </cofactor>
</comment>
<evidence type="ECO:0000256" key="2">
    <source>
        <dbReference type="SAM" id="MobiDB-lite"/>
    </source>
</evidence>
<keyword evidence="1" id="KW-0233">DNA recombination</keyword>
<sequence>MARAQTSLSSTTATKKRKSTGDIDEGRAKQAKQPRRTLDTFFARQVPVSAAPDEETGKIEHVSLNDEQMRVLQMVVDEEKNVFFTGSAGTGKSLLLRAIIAALRKKHAKKPEVISVTASTGMAASNIGGVTIHSWGAVTPGMHDIEKLISFIKTCRPAHKRWKDTKVLIIDEVSMVDGNLW</sequence>
<dbReference type="OrthoDB" id="432234at2759"/>
<dbReference type="InterPro" id="IPR051055">
    <property type="entry name" value="PIF1_helicase"/>
</dbReference>
<accession>A0A8K0UQX2</accession>
<dbReference type="GO" id="GO:0043139">
    <property type="term" value="F:5'-3' DNA helicase activity"/>
    <property type="evidence" value="ECO:0007669"/>
    <property type="project" value="UniProtKB-EC"/>
</dbReference>
<dbReference type="Pfam" id="PF05970">
    <property type="entry name" value="PIF1"/>
    <property type="match status" value="1"/>
</dbReference>
<dbReference type="SUPFAM" id="SSF52540">
    <property type="entry name" value="P-loop containing nucleoside triphosphate hydrolases"/>
    <property type="match status" value="1"/>
</dbReference>
<keyword evidence="1" id="KW-0378">Hydrolase</keyword>
<dbReference type="Proteomes" id="UP000813824">
    <property type="component" value="Unassembled WGS sequence"/>
</dbReference>
<protein>
    <recommendedName>
        <fullName evidence="1">ATP-dependent DNA helicase</fullName>
        <ecNumber evidence="1">5.6.2.3</ecNumber>
    </recommendedName>
</protein>
<keyword evidence="5" id="KW-1185">Reference proteome</keyword>
<dbReference type="GO" id="GO:0005524">
    <property type="term" value="F:ATP binding"/>
    <property type="evidence" value="ECO:0007669"/>
    <property type="project" value="UniProtKB-KW"/>
</dbReference>
<dbReference type="PANTHER" id="PTHR47642">
    <property type="entry name" value="ATP-DEPENDENT DNA HELICASE"/>
    <property type="match status" value="1"/>
</dbReference>
<dbReference type="GO" id="GO:0006310">
    <property type="term" value="P:DNA recombination"/>
    <property type="evidence" value="ECO:0007669"/>
    <property type="project" value="UniProtKB-KW"/>
</dbReference>
<evidence type="ECO:0000256" key="1">
    <source>
        <dbReference type="RuleBase" id="RU363044"/>
    </source>
</evidence>
<organism evidence="4 5">
    <name type="scientific">Cristinia sonorae</name>
    <dbReference type="NCBI Taxonomy" id="1940300"/>
    <lineage>
        <taxon>Eukaryota</taxon>
        <taxon>Fungi</taxon>
        <taxon>Dikarya</taxon>
        <taxon>Basidiomycota</taxon>
        <taxon>Agaricomycotina</taxon>
        <taxon>Agaricomycetes</taxon>
        <taxon>Agaricomycetidae</taxon>
        <taxon>Agaricales</taxon>
        <taxon>Pleurotineae</taxon>
        <taxon>Stephanosporaceae</taxon>
        <taxon>Cristinia</taxon>
    </lineage>
</organism>
<feature type="region of interest" description="Disordered" evidence="2">
    <location>
        <begin position="1"/>
        <end position="37"/>
    </location>
</feature>
<comment type="caution">
    <text evidence="4">The sequence shown here is derived from an EMBL/GenBank/DDBJ whole genome shotgun (WGS) entry which is preliminary data.</text>
</comment>
<dbReference type="GO" id="GO:0006281">
    <property type="term" value="P:DNA repair"/>
    <property type="evidence" value="ECO:0007669"/>
    <property type="project" value="UniProtKB-KW"/>
</dbReference>
<dbReference type="Gene3D" id="3.40.50.300">
    <property type="entry name" value="P-loop containing nucleotide triphosphate hydrolases"/>
    <property type="match status" value="1"/>
</dbReference>
<evidence type="ECO:0000259" key="3">
    <source>
        <dbReference type="Pfam" id="PF05970"/>
    </source>
</evidence>
<keyword evidence="1" id="KW-0227">DNA damage</keyword>
<gene>
    <name evidence="4" type="ORF">BXZ70DRAFT_53122</name>
</gene>
<evidence type="ECO:0000313" key="5">
    <source>
        <dbReference type="Proteomes" id="UP000813824"/>
    </source>
</evidence>
<keyword evidence="1" id="KW-0547">Nucleotide-binding</keyword>
<keyword evidence="1" id="KW-0234">DNA repair</keyword>
<dbReference type="PANTHER" id="PTHR47642:SF5">
    <property type="entry name" value="ATP-DEPENDENT DNA HELICASE"/>
    <property type="match status" value="1"/>
</dbReference>